<sequence>MSKENLTDEAAQKKLRELVDNISTAMMVTKLDETPLHAIPMTTKKMDEKGDIWFLSHKDSEHNAHIKKDQRCQLLYADVKAMEFLSLFGDAHIVTEKAVIEELYSSIDNNWFDGVDDPNITCICVTPKSAQYWDTKSNALVSLLKMGYTAATGDKTDIGVTGSLDI</sequence>
<dbReference type="InterPro" id="IPR038725">
    <property type="entry name" value="YdaG_split_barrel_FMN-bd"/>
</dbReference>
<evidence type="ECO:0000259" key="1">
    <source>
        <dbReference type="Pfam" id="PF16242"/>
    </source>
</evidence>
<dbReference type="Gene3D" id="2.30.110.10">
    <property type="entry name" value="Electron Transport, Fmn-binding Protein, Chain A"/>
    <property type="match status" value="1"/>
</dbReference>
<keyword evidence="3" id="KW-1185">Reference proteome</keyword>
<dbReference type="RefSeq" id="WP_343764982.1">
    <property type="nucleotide sequence ID" value="NZ_BAAAFG010000013.1"/>
</dbReference>
<gene>
    <name evidence="2" type="ORF">GCM10009117_12820</name>
</gene>
<dbReference type="PANTHER" id="PTHR34818:SF1">
    <property type="entry name" value="PROTEIN BLI-3"/>
    <property type="match status" value="1"/>
</dbReference>
<protein>
    <submittedName>
        <fullName evidence="2">Pyridoxamine 5'-phosphate oxidase family protein</fullName>
    </submittedName>
</protein>
<proteinExistence type="predicted"/>
<dbReference type="InterPro" id="IPR052917">
    <property type="entry name" value="Stress-Dev_Protein"/>
</dbReference>
<dbReference type="Proteomes" id="UP001500507">
    <property type="component" value="Unassembled WGS sequence"/>
</dbReference>
<dbReference type="Pfam" id="PF16242">
    <property type="entry name" value="Pyrid_ox_like"/>
    <property type="match status" value="1"/>
</dbReference>
<evidence type="ECO:0000313" key="2">
    <source>
        <dbReference type="EMBL" id="GAA0872135.1"/>
    </source>
</evidence>
<dbReference type="PANTHER" id="PTHR34818">
    <property type="entry name" value="PROTEIN BLI-3"/>
    <property type="match status" value="1"/>
</dbReference>
<dbReference type="InterPro" id="IPR012349">
    <property type="entry name" value="Split_barrel_FMN-bd"/>
</dbReference>
<feature type="domain" description="General stress protein FMN-binding split barrel" evidence="1">
    <location>
        <begin position="12"/>
        <end position="157"/>
    </location>
</feature>
<dbReference type="SUPFAM" id="SSF50475">
    <property type="entry name" value="FMN-binding split barrel"/>
    <property type="match status" value="1"/>
</dbReference>
<dbReference type="EMBL" id="BAAAFG010000013">
    <property type="protein sequence ID" value="GAA0872135.1"/>
    <property type="molecule type" value="Genomic_DNA"/>
</dbReference>
<comment type="caution">
    <text evidence="2">The sequence shown here is derived from an EMBL/GenBank/DDBJ whole genome shotgun (WGS) entry which is preliminary data.</text>
</comment>
<reference evidence="2 3" key="1">
    <citation type="journal article" date="2019" name="Int. J. Syst. Evol. Microbiol.">
        <title>The Global Catalogue of Microorganisms (GCM) 10K type strain sequencing project: providing services to taxonomists for standard genome sequencing and annotation.</title>
        <authorList>
            <consortium name="The Broad Institute Genomics Platform"/>
            <consortium name="The Broad Institute Genome Sequencing Center for Infectious Disease"/>
            <person name="Wu L."/>
            <person name="Ma J."/>
        </authorList>
    </citation>
    <scope>NUCLEOTIDE SEQUENCE [LARGE SCALE GENOMIC DNA]</scope>
    <source>
        <strain evidence="2 3">JCM 16082</strain>
    </source>
</reference>
<name>A0ABN1MG48_9FLAO</name>
<evidence type="ECO:0000313" key="3">
    <source>
        <dbReference type="Proteomes" id="UP001500507"/>
    </source>
</evidence>
<accession>A0ABN1MG48</accession>
<organism evidence="2 3">
    <name type="scientific">Gangjinia marincola</name>
    <dbReference type="NCBI Taxonomy" id="578463"/>
    <lineage>
        <taxon>Bacteria</taxon>
        <taxon>Pseudomonadati</taxon>
        <taxon>Bacteroidota</taxon>
        <taxon>Flavobacteriia</taxon>
        <taxon>Flavobacteriales</taxon>
        <taxon>Flavobacteriaceae</taxon>
        <taxon>Gangjinia</taxon>
    </lineage>
</organism>